<dbReference type="GO" id="GO:0061630">
    <property type="term" value="F:ubiquitin protein ligase activity"/>
    <property type="evidence" value="ECO:0007669"/>
    <property type="project" value="InterPro"/>
</dbReference>
<keyword evidence="6" id="KW-0256">Endoplasmic reticulum</keyword>
<dbReference type="SMART" id="SM00184">
    <property type="entry name" value="RING"/>
    <property type="match status" value="1"/>
</dbReference>
<dbReference type="PROSITE" id="PS50089">
    <property type="entry name" value="ZF_RING_2"/>
    <property type="match status" value="1"/>
</dbReference>
<dbReference type="Pfam" id="PF06803">
    <property type="entry name" value="DUF1232"/>
    <property type="match status" value="1"/>
</dbReference>
<comment type="caution">
    <text evidence="15">The sequence shown here is derived from an EMBL/GenBank/DDBJ whole genome shotgun (WGS) entry which is preliminary data.</text>
</comment>
<dbReference type="GO" id="GO:0008270">
    <property type="term" value="F:zinc ion binding"/>
    <property type="evidence" value="ECO:0007669"/>
    <property type="project" value="UniProtKB-KW"/>
</dbReference>
<dbReference type="PANTHER" id="PTHR22894:SF5">
    <property type="entry name" value="RING-TYPE DOMAIN-CONTAINING PROTEIN"/>
    <property type="match status" value="1"/>
</dbReference>
<dbReference type="EMBL" id="REGN01006566">
    <property type="protein sequence ID" value="RNA09020.1"/>
    <property type="molecule type" value="Genomic_DNA"/>
</dbReference>
<evidence type="ECO:0000256" key="1">
    <source>
        <dbReference type="ARBA" id="ARBA00004477"/>
    </source>
</evidence>
<evidence type="ECO:0000256" key="7">
    <source>
        <dbReference type="ARBA" id="ARBA00022833"/>
    </source>
</evidence>
<dbReference type="InterPro" id="IPR010652">
    <property type="entry name" value="DUF1232"/>
</dbReference>
<evidence type="ECO:0000256" key="2">
    <source>
        <dbReference type="ARBA" id="ARBA00014068"/>
    </source>
</evidence>
<evidence type="ECO:0000256" key="5">
    <source>
        <dbReference type="ARBA" id="ARBA00022771"/>
    </source>
</evidence>
<evidence type="ECO:0000256" key="11">
    <source>
        <dbReference type="ARBA" id="ARBA00031107"/>
    </source>
</evidence>
<dbReference type="Proteomes" id="UP000276133">
    <property type="component" value="Unassembled WGS sequence"/>
</dbReference>
<feature type="transmembrane region" description="Helical" evidence="13">
    <location>
        <begin position="6"/>
        <end position="24"/>
    </location>
</feature>
<keyword evidence="7" id="KW-0862">Zinc</keyword>
<sequence length="248" mass="29098">MIIEGIDDSVFFVSLFLIFLIFYLSSKYLRIALFQVLQQNTQIHQDSINDVNQTRESLLNNRNRRMSNSSALPHLNCPICLNVSNLPIETSCGHIFCANCIIQYHRISNSLRINCPMCRQQVNYLLRLYSSEEQQRQQEQYGEVFATIGSYNRRNGGQPRSLLEYIYDVPILFRHLMNELFSYDGISLWYRIRIIFFLLVAFCYFLSPLDIIPEALFGIFGFLDDLFVIFIIAIYVSTIYRQFVTNRG</sequence>
<dbReference type="InterPro" id="IPR017907">
    <property type="entry name" value="Znf_RING_CS"/>
</dbReference>
<keyword evidence="8 13" id="KW-1133">Transmembrane helix</keyword>
<dbReference type="InterPro" id="IPR001841">
    <property type="entry name" value="Znf_RING"/>
</dbReference>
<evidence type="ECO:0000313" key="15">
    <source>
        <dbReference type="EMBL" id="RNA09020.1"/>
    </source>
</evidence>
<protein>
    <recommendedName>
        <fullName evidence="2">E3 ubiquitin-protein ligase RNF170</fullName>
    </recommendedName>
    <alternativeName>
        <fullName evidence="11">RING finger protein 170</fullName>
    </alternativeName>
    <alternativeName>
        <fullName evidence="10">RING-type E3 ubiquitin transferase RNF170</fullName>
    </alternativeName>
</protein>
<proteinExistence type="predicted"/>
<evidence type="ECO:0000256" key="3">
    <source>
        <dbReference type="ARBA" id="ARBA00022692"/>
    </source>
</evidence>
<reference evidence="15 16" key="1">
    <citation type="journal article" date="2018" name="Sci. Rep.">
        <title>Genomic signatures of local adaptation to the degree of environmental predictability in rotifers.</title>
        <authorList>
            <person name="Franch-Gras L."/>
            <person name="Hahn C."/>
            <person name="Garcia-Roger E.M."/>
            <person name="Carmona M.J."/>
            <person name="Serra M."/>
            <person name="Gomez A."/>
        </authorList>
    </citation>
    <scope>NUCLEOTIDE SEQUENCE [LARGE SCALE GENOMIC DNA]</scope>
    <source>
        <strain evidence="15">HYR1</strain>
    </source>
</reference>
<dbReference type="InterPro" id="IPR038896">
    <property type="entry name" value="RNF170"/>
</dbReference>
<keyword evidence="5 12" id="KW-0863">Zinc-finger</keyword>
<evidence type="ECO:0000256" key="10">
    <source>
        <dbReference type="ARBA" id="ARBA00030110"/>
    </source>
</evidence>
<evidence type="ECO:0000313" key="16">
    <source>
        <dbReference type="Proteomes" id="UP000276133"/>
    </source>
</evidence>
<keyword evidence="16" id="KW-1185">Reference proteome</keyword>
<comment type="subcellular location">
    <subcellularLocation>
        <location evidence="1">Endoplasmic reticulum membrane</location>
        <topology evidence="1">Multi-pass membrane protein</topology>
    </subcellularLocation>
</comment>
<evidence type="ECO:0000256" key="9">
    <source>
        <dbReference type="ARBA" id="ARBA00023136"/>
    </source>
</evidence>
<accession>A0A3M7QCA4</accession>
<evidence type="ECO:0000259" key="14">
    <source>
        <dbReference type="PROSITE" id="PS50089"/>
    </source>
</evidence>
<keyword evidence="3 13" id="KW-0812">Transmembrane</keyword>
<keyword evidence="9 13" id="KW-0472">Membrane</keyword>
<dbReference type="Pfam" id="PF13445">
    <property type="entry name" value="zf-RING_UBOX"/>
    <property type="match status" value="1"/>
</dbReference>
<evidence type="ECO:0000256" key="12">
    <source>
        <dbReference type="PROSITE-ProRule" id="PRU00175"/>
    </source>
</evidence>
<keyword evidence="4" id="KW-0479">Metal-binding</keyword>
<dbReference type="PROSITE" id="PS00518">
    <property type="entry name" value="ZF_RING_1"/>
    <property type="match status" value="1"/>
</dbReference>
<evidence type="ECO:0000256" key="6">
    <source>
        <dbReference type="ARBA" id="ARBA00022824"/>
    </source>
</evidence>
<dbReference type="InterPro" id="IPR013083">
    <property type="entry name" value="Znf_RING/FYVE/PHD"/>
</dbReference>
<dbReference type="SUPFAM" id="SSF57850">
    <property type="entry name" value="RING/U-box"/>
    <property type="match status" value="1"/>
</dbReference>
<name>A0A3M7QCA4_BRAPC</name>
<dbReference type="Gene3D" id="3.30.40.10">
    <property type="entry name" value="Zinc/RING finger domain, C3HC4 (zinc finger)"/>
    <property type="match status" value="1"/>
</dbReference>
<dbReference type="OrthoDB" id="9049620at2759"/>
<dbReference type="PANTHER" id="PTHR22894">
    <property type="entry name" value="RING-TYPE DOMAIN-CONTAINING PROTEIN"/>
    <property type="match status" value="1"/>
</dbReference>
<keyword evidence="15" id="KW-0436">Ligase</keyword>
<dbReference type="InterPro" id="IPR027370">
    <property type="entry name" value="Znf-RING_euk"/>
</dbReference>
<feature type="domain" description="RING-type" evidence="14">
    <location>
        <begin position="77"/>
        <end position="119"/>
    </location>
</feature>
<dbReference type="STRING" id="10195.A0A3M7QCA4"/>
<feature type="transmembrane region" description="Helical" evidence="13">
    <location>
        <begin position="219"/>
        <end position="240"/>
    </location>
</feature>
<evidence type="ECO:0000256" key="8">
    <source>
        <dbReference type="ARBA" id="ARBA00022989"/>
    </source>
</evidence>
<organism evidence="15 16">
    <name type="scientific">Brachionus plicatilis</name>
    <name type="common">Marine rotifer</name>
    <name type="synonym">Brachionus muelleri</name>
    <dbReference type="NCBI Taxonomy" id="10195"/>
    <lineage>
        <taxon>Eukaryota</taxon>
        <taxon>Metazoa</taxon>
        <taxon>Spiralia</taxon>
        <taxon>Gnathifera</taxon>
        <taxon>Rotifera</taxon>
        <taxon>Eurotatoria</taxon>
        <taxon>Monogononta</taxon>
        <taxon>Pseudotrocha</taxon>
        <taxon>Ploima</taxon>
        <taxon>Brachionidae</taxon>
        <taxon>Brachionus</taxon>
    </lineage>
</organism>
<evidence type="ECO:0000256" key="4">
    <source>
        <dbReference type="ARBA" id="ARBA00022723"/>
    </source>
</evidence>
<dbReference type="GO" id="GO:0016874">
    <property type="term" value="F:ligase activity"/>
    <property type="evidence" value="ECO:0007669"/>
    <property type="project" value="UniProtKB-KW"/>
</dbReference>
<gene>
    <name evidence="15" type="ORF">BpHYR1_023366</name>
</gene>
<dbReference type="GO" id="GO:0005789">
    <property type="term" value="C:endoplasmic reticulum membrane"/>
    <property type="evidence" value="ECO:0007669"/>
    <property type="project" value="UniProtKB-SubCell"/>
</dbReference>
<feature type="transmembrane region" description="Helical" evidence="13">
    <location>
        <begin position="188"/>
        <end position="207"/>
    </location>
</feature>
<evidence type="ECO:0000256" key="13">
    <source>
        <dbReference type="SAM" id="Phobius"/>
    </source>
</evidence>
<dbReference type="AlphaFoldDB" id="A0A3M7QCA4"/>